<protein>
    <recommendedName>
        <fullName evidence="4">VCBS repeat-containing protein</fullName>
    </recommendedName>
</protein>
<gene>
    <name evidence="2" type="ORF">MACH26_07030</name>
</gene>
<evidence type="ECO:0000313" key="2">
    <source>
        <dbReference type="EMBL" id="BDX05182.1"/>
    </source>
</evidence>
<dbReference type="EMBL" id="AP027272">
    <property type="protein sequence ID" value="BDX05182.1"/>
    <property type="molecule type" value="Genomic_DNA"/>
</dbReference>
<dbReference type="PANTHER" id="PTHR39431">
    <property type="entry name" value="FRPA/C-RELATED PROTEIN"/>
    <property type="match status" value="1"/>
</dbReference>
<proteinExistence type="predicted"/>
<evidence type="ECO:0008006" key="4">
    <source>
        <dbReference type="Google" id="ProtNLM"/>
    </source>
</evidence>
<dbReference type="Gene3D" id="2.40.128.340">
    <property type="match status" value="1"/>
</dbReference>
<evidence type="ECO:0000313" key="3">
    <source>
        <dbReference type="Proteomes" id="UP001333710"/>
    </source>
</evidence>
<dbReference type="Gene3D" id="2.130.10.130">
    <property type="entry name" value="Integrin alpha, N-terminal"/>
    <property type="match status" value="1"/>
</dbReference>
<dbReference type="InterPro" id="IPR015915">
    <property type="entry name" value="Kelch-typ_b-propeller"/>
</dbReference>
<evidence type="ECO:0000256" key="1">
    <source>
        <dbReference type="ARBA" id="ARBA00022729"/>
    </source>
</evidence>
<dbReference type="KEGG" id="pmaw:MACH26_07030"/>
<dbReference type="SUPFAM" id="SSF69318">
    <property type="entry name" value="Integrin alpha N-terminal domain"/>
    <property type="match status" value="1"/>
</dbReference>
<organism evidence="2 3">
    <name type="scientific">Planctobacterium marinum</name>
    <dbReference type="NCBI Taxonomy" id="1631968"/>
    <lineage>
        <taxon>Bacteria</taxon>
        <taxon>Pseudomonadati</taxon>
        <taxon>Pseudomonadota</taxon>
        <taxon>Gammaproteobacteria</taxon>
        <taxon>Alteromonadales</taxon>
        <taxon>Alteromonadaceae</taxon>
        <taxon>Planctobacterium</taxon>
    </lineage>
</organism>
<reference evidence="2" key="1">
    <citation type="submission" date="2023-01" db="EMBL/GenBank/DDBJ databases">
        <title>Complete genome sequence of Planctobacterium marinum strain Dej080120_11.</title>
        <authorList>
            <person name="Ueki S."/>
            <person name="Maruyama F."/>
        </authorList>
    </citation>
    <scope>NUCLEOTIDE SEQUENCE</scope>
    <source>
        <strain evidence="2">Dej080120_11</strain>
    </source>
</reference>
<dbReference type="PANTHER" id="PTHR39431:SF1">
    <property type="entry name" value="FRPA_C-RELATED PROTEIN"/>
    <property type="match status" value="1"/>
</dbReference>
<keyword evidence="1" id="KW-0732">Signal</keyword>
<dbReference type="InterPro" id="IPR013517">
    <property type="entry name" value="FG-GAP"/>
</dbReference>
<keyword evidence="3" id="KW-1185">Reference proteome</keyword>
<dbReference type="Pfam" id="PF13517">
    <property type="entry name" value="FG-GAP_3"/>
    <property type="match status" value="2"/>
</dbReference>
<dbReference type="RefSeq" id="WP_338291149.1">
    <property type="nucleotide sequence ID" value="NZ_AP027272.1"/>
</dbReference>
<sequence>MRLFNARLCFSNVFARPFIALIALTFGIFHAQGAELEPFVLDASWTLLSTQEGVKRYAGEKPNQPHLPQIIGDTAYWIAGNGYSDGSQATNQVLAMDLNSGEITELTTMGPNFLRGNATTEYKGRLLSVGGAGNFVNHNLNYVMSYDTGNGEWRQHNAAPLARENAMAEQYNGKIYAFGGWGFDSFNRAIVRLNDDGSFYTDVEESATWRKEVQVYDIASDTWSILGDAPTDEPFRASTIVEDTVYLSGEVDWVTANDTLHVFEIDSANWSTLTIPAPLVSKKLVSVGHLLLVYGLTDWSMVSNSLWQSYIFDTREQTWFEGLALPNAENLTSVFALASEGDALYYFEYAENPWDSANKQVYRLDFNTGTSADQEYQPFEEQTITEFAIDNGDVLAINEAGTIANLVVADWQDYDDVWNGRGDEAQKAALKRLTQSVYTHLEDQFTFMFFVFDEPEHAPYPAPYGYHTPIQNDIEGIGQGIFDFAEAYGSADMLESIVVLGAADDIIHGPSLHELGHRWGNYLEGSLDAMRQLGWVACMAPDLMPYHWGLLSNGGQLGGWHEEDLNMGDDNSATYLLNDGAEGSAGFRGIGPGNNFIGYSNLELYLMGLLPDTEVGELREPATAPIELDINPLFVIDSFNQISMDTVIQENGARVPDVGEAATSFNTMFVVLSKTPLSQSEWHNYHLQVNNFTRTEHDDYLRLNNFWEATDGKASLVVPNLHEALLSNSGIQYTRGDFDGDGKADVAVRRPSIFMQYILNSQDGEIQRHNFGKSNTDIPVLGDFDGDGLSDVAVRRPGNSTWYILNSSDHQIQRIRFGLQEQDIPVPADYDGDGKTDVAVRRPDTHMWYILNSSDSNIQRINFGLQEADIPVPADYDGDGKADVAVRRPSTQMWYILNSSDGEIQRINFGLQAEDIPVPADYDGDGKADVAVRRPSTQMWYILNSSDGEVQRVSFGLQEQDIPVPADYDGDGKADVAVRRPSNYMFYILGSSDNEIQRVNFGKNEADVPLLATPVTLMEMTAQ</sequence>
<dbReference type="AlphaFoldDB" id="A0AA48HKE5"/>
<dbReference type="Gene3D" id="2.120.10.80">
    <property type="entry name" value="Kelch-type beta propeller"/>
    <property type="match status" value="1"/>
</dbReference>
<dbReference type="SUPFAM" id="SSF117281">
    <property type="entry name" value="Kelch motif"/>
    <property type="match status" value="1"/>
</dbReference>
<dbReference type="InterPro" id="IPR028994">
    <property type="entry name" value="Integrin_alpha_N"/>
</dbReference>
<name>A0AA48HKE5_9ALTE</name>
<dbReference type="Proteomes" id="UP001333710">
    <property type="component" value="Chromosome"/>
</dbReference>
<accession>A0AA48HKE5</accession>